<keyword evidence="2" id="KW-0732">Signal</keyword>
<evidence type="ECO:0000313" key="3">
    <source>
        <dbReference type="EMBL" id="PAP78133.1"/>
    </source>
</evidence>
<comment type="caution">
    <text evidence="3">The sequence shown here is derived from an EMBL/GenBank/DDBJ whole genome shotgun (WGS) entry which is preliminary data.</text>
</comment>
<sequence length="62" mass="6371">MSSLSVYLLGFLVLTAGLAMAAHLAGVPTAWIGAGGVVMLGLGILLAVTKTRRRETPPTDAY</sequence>
<dbReference type="RefSeq" id="WP_095511809.1">
    <property type="nucleotide sequence ID" value="NZ_MQWD01000001.1"/>
</dbReference>
<evidence type="ECO:0008006" key="5">
    <source>
        <dbReference type="Google" id="ProtNLM"/>
    </source>
</evidence>
<evidence type="ECO:0000256" key="2">
    <source>
        <dbReference type="SAM" id="SignalP"/>
    </source>
</evidence>
<organism evidence="3 4">
    <name type="scientific">Rubrivirga marina</name>
    <dbReference type="NCBI Taxonomy" id="1196024"/>
    <lineage>
        <taxon>Bacteria</taxon>
        <taxon>Pseudomonadati</taxon>
        <taxon>Rhodothermota</taxon>
        <taxon>Rhodothermia</taxon>
        <taxon>Rhodothermales</taxon>
        <taxon>Rubricoccaceae</taxon>
        <taxon>Rubrivirga</taxon>
    </lineage>
</organism>
<keyword evidence="1" id="KW-0472">Membrane</keyword>
<keyword evidence="4" id="KW-1185">Reference proteome</keyword>
<proteinExistence type="predicted"/>
<accession>A0A271J3W1</accession>
<keyword evidence="1" id="KW-0812">Transmembrane</keyword>
<keyword evidence="1" id="KW-1133">Transmembrane helix</keyword>
<dbReference type="EMBL" id="MQWD01000001">
    <property type="protein sequence ID" value="PAP78133.1"/>
    <property type="molecule type" value="Genomic_DNA"/>
</dbReference>
<feature type="transmembrane region" description="Helical" evidence="1">
    <location>
        <begin position="31"/>
        <end position="48"/>
    </location>
</feature>
<dbReference type="Proteomes" id="UP000216339">
    <property type="component" value="Unassembled WGS sequence"/>
</dbReference>
<evidence type="ECO:0000256" key="1">
    <source>
        <dbReference type="SAM" id="Phobius"/>
    </source>
</evidence>
<protein>
    <recommendedName>
        <fullName evidence="5">LysR family transcriptional regulator</fullName>
    </recommendedName>
</protein>
<reference evidence="3 4" key="1">
    <citation type="submission" date="2016-11" db="EMBL/GenBank/DDBJ databases">
        <title>Study of marine rhodopsin-containing bacteria.</title>
        <authorList>
            <person name="Yoshizawa S."/>
            <person name="Kumagai Y."/>
            <person name="Kogure K."/>
        </authorList>
    </citation>
    <scope>NUCLEOTIDE SEQUENCE [LARGE SCALE GENOMIC DNA]</scope>
    <source>
        <strain evidence="3 4">SAORIC-28</strain>
    </source>
</reference>
<feature type="chain" id="PRO_5012018162" description="LysR family transcriptional regulator" evidence="2">
    <location>
        <begin position="22"/>
        <end position="62"/>
    </location>
</feature>
<feature type="signal peptide" evidence="2">
    <location>
        <begin position="1"/>
        <end position="21"/>
    </location>
</feature>
<gene>
    <name evidence="3" type="ORF">BSZ37_17675</name>
</gene>
<dbReference type="AlphaFoldDB" id="A0A271J3W1"/>
<dbReference type="OrthoDB" id="73507at2"/>
<name>A0A271J3W1_9BACT</name>
<evidence type="ECO:0000313" key="4">
    <source>
        <dbReference type="Proteomes" id="UP000216339"/>
    </source>
</evidence>